<evidence type="ECO:0000313" key="3">
    <source>
        <dbReference type="Proteomes" id="UP000199110"/>
    </source>
</evidence>
<dbReference type="Pfam" id="PF08666">
    <property type="entry name" value="SAF"/>
    <property type="match status" value="1"/>
</dbReference>
<dbReference type="Pfam" id="PF16976">
    <property type="entry name" value="RcpC"/>
    <property type="match status" value="1"/>
</dbReference>
<accession>A0A1I3LTL9</accession>
<dbReference type="Proteomes" id="UP000199110">
    <property type="component" value="Unassembled WGS sequence"/>
</dbReference>
<feature type="domain" description="SAF" evidence="1">
    <location>
        <begin position="45"/>
        <end position="113"/>
    </location>
</feature>
<evidence type="ECO:0000259" key="1">
    <source>
        <dbReference type="SMART" id="SM00858"/>
    </source>
</evidence>
<dbReference type="EMBL" id="FORA01000002">
    <property type="protein sequence ID" value="SFI88072.1"/>
    <property type="molecule type" value="Genomic_DNA"/>
</dbReference>
<dbReference type="NCBIfam" id="TIGR03177">
    <property type="entry name" value="pilus_cpaB"/>
    <property type="match status" value="1"/>
</dbReference>
<dbReference type="OrthoDB" id="163768at2"/>
<reference evidence="2 3" key="1">
    <citation type="submission" date="2016-10" db="EMBL/GenBank/DDBJ databases">
        <authorList>
            <person name="de Groot N.N."/>
        </authorList>
    </citation>
    <scope>NUCLEOTIDE SEQUENCE [LARGE SCALE GENOMIC DNA]</scope>
    <source>
        <strain evidence="2 3">DSM 19073</strain>
    </source>
</reference>
<dbReference type="InterPro" id="IPR017592">
    <property type="entry name" value="Pilus_assmbl_Flp-typ_CpaB"/>
</dbReference>
<dbReference type="InterPro" id="IPR031571">
    <property type="entry name" value="RcpC_dom"/>
</dbReference>
<dbReference type="InterPro" id="IPR013974">
    <property type="entry name" value="SAF"/>
</dbReference>
<proteinExistence type="predicted"/>
<dbReference type="SMART" id="SM00858">
    <property type="entry name" value="SAF"/>
    <property type="match status" value="1"/>
</dbReference>
<name>A0A1I3LTL9_9RHOB</name>
<dbReference type="STRING" id="390807.SAMN04488095_1630"/>
<dbReference type="CDD" id="cd11614">
    <property type="entry name" value="SAF_CpaB_FlgA_like"/>
    <property type="match status" value="1"/>
</dbReference>
<sequence length="277" mass="29664">MRLIFGLLMIVGLGLAGFAIHTAKGRFDQYQSALTETQNAVIPVTDVFVVKRQLKYGDVLQPDDVQAVAWPADHVPAGALRTMDEIFPPGNQGQRTVLRVIERDEPLLATKVTLPGADAGLAAALTPGMRAFTLTVDVRSGVSGFLRPGDRVDVYWTGTGQNGGVTRLIHASLPLIAIDQITDEERNNPTIARTVTVESPPEIIAKLAQAQATGRLTLALVGVNDDTTAAPTEAGIEAIIGERAQPERVEAPKVCVIRTRKGTEFIEEPVDCPTEEG</sequence>
<gene>
    <name evidence="2" type="ORF">SAMN04488095_1630</name>
</gene>
<dbReference type="AlphaFoldDB" id="A0A1I3LTL9"/>
<evidence type="ECO:0000313" key="2">
    <source>
        <dbReference type="EMBL" id="SFI88072.1"/>
    </source>
</evidence>
<organism evidence="2 3">
    <name type="scientific">Jannaschia pohangensis</name>
    <dbReference type="NCBI Taxonomy" id="390807"/>
    <lineage>
        <taxon>Bacteria</taxon>
        <taxon>Pseudomonadati</taxon>
        <taxon>Pseudomonadota</taxon>
        <taxon>Alphaproteobacteria</taxon>
        <taxon>Rhodobacterales</taxon>
        <taxon>Roseobacteraceae</taxon>
        <taxon>Jannaschia</taxon>
    </lineage>
</organism>
<keyword evidence="3" id="KW-1185">Reference proteome</keyword>
<dbReference type="RefSeq" id="WP_092779143.1">
    <property type="nucleotide sequence ID" value="NZ_FORA01000002.1"/>
</dbReference>
<protein>
    <submittedName>
        <fullName evidence="2">Pilus assembly protein CpaB</fullName>
    </submittedName>
</protein>